<sequence>MGRHLVYPLRGQFHQTTHINSKSFRDLLVKLQEQSWILLKCLSMENASLSSPANPHFFQPLLSGFQSHLKIPVTFFSKHIEGKHEGKTVELRSDSSDRTWKVKMEGHRLTEGWKEFAKAHDLRIYDVVIFRQEGDMLFHVTAFGTSCCEIQYAPSGIHVKVKEESEEVGESSRREKESSSKPTCFSQYVTATNLSRGAVGVPLDFARRNGLNKGRRVIALRNQEGKTWESKLKSTRSGQVFICRNWRSFCTASKLKIGDSFQFKLLENTETPVFQLCSLSEVKPKKETLSESEEDNVVDKTETPRFVKITTTASSLEIGKQNLPVHFTRANKLNKPGKIVLVDKDKVEWSMKLNQDSRSGTMYIMGGTAWKSFCAANEVAVGESLTLELIRHGATTFKTKARKHKRARVQRLTRESRSKDDVSNQEAKNASLFSPANPHFFQPLLTGFQSHLKIPVKFFSKHIEGKHEGKTVKLRSDSSDRTWKVKMEGHRLTEGWKEFAKAHDLRVGDVVIFRQEGDMLFHVTAFGTSCCELQYVLSGSHDVKEEGDVIGESSRREKESSPSLTCFNQTVTAGSLIKWSSGCAFRFRNKGRHKVVLMNQESHGNQKSSVRGLVRFSYVEVGESFALQFKLLQNTETPVFQLSSHLKVKREKGTLPEEDSVVDKIEKPRFVTITPSASNLEIGKQHLPVHFTRANKLNRPGKIVLVDKNKVEWSMKLKKDIRSGTMYSINGKGWKRFCAANKVVAGESLTLELIRRGRIPLLKFFSKMEQPPFKTKTRERKRTRVQRLSQ</sequence>
<dbReference type="InterPro" id="IPR015300">
    <property type="entry name" value="DNA-bd_pseudobarrel_sf"/>
</dbReference>
<dbReference type="PROSITE" id="PS50863">
    <property type="entry name" value="B3"/>
    <property type="match status" value="5"/>
</dbReference>
<reference evidence="8 9" key="1">
    <citation type="submission" date="2021-05" db="EMBL/GenBank/DDBJ databases">
        <title>Genome Assembly of Synthetic Allotetraploid Brassica napus Reveals Homoeologous Exchanges between Subgenomes.</title>
        <authorList>
            <person name="Davis J.T."/>
        </authorList>
    </citation>
    <scope>NUCLEOTIDE SEQUENCE [LARGE SCALE GENOMIC DNA]</scope>
    <source>
        <strain evidence="9">cv. Da-Ae</strain>
        <tissue evidence="8">Seedling</tissue>
    </source>
</reference>
<proteinExistence type="predicted"/>
<keyword evidence="6" id="KW-0539">Nucleus</keyword>
<dbReference type="Gene3D" id="2.40.330.10">
    <property type="entry name" value="DNA-binding pseudobarrel domain"/>
    <property type="match status" value="5"/>
</dbReference>
<evidence type="ECO:0000256" key="5">
    <source>
        <dbReference type="ARBA" id="ARBA00023163"/>
    </source>
</evidence>
<dbReference type="SUPFAM" id="SSF101936">
    <property type="entry name" value="DNA-binding pseudobarrel domain"/>
    <property type="match status" value="5"/>
</dbReference>
<dbReference type="InterPro" id="IPR039218">
    <property type="entry name" value="REM_fam"/>
</dbReference>
<evidence type="ECO:0000259" key="7">
    <source>
        <dbReference type="PROSITE" id="PS50863"/>
    </source>
</evidence>
<protein>
    <recommendedName>
        <fullName evidence="7">TF-B3 domain-containing protein</fullName>
    </recommendedName>
</protein>
<dbReference type="Pfam" id="PF02362">
    <property type="entry name" value="B3"/>
    <property type="match status" value="5"/>
</dbReference>
<comment type="subcellular location">
    <subcellularLocation>
        <location evidence="1">Nucleus</location>
    </subcellularLocation>
</comment>
<evidence type="ECO:0000256" key="1">
    <source>
        <dbReference type="ARBA" id="ARBA00004123"/>
    </source>
</evidence>
<keyword evidence="3" id="KW-0805">Transcription regulation</keyword>
<dbReference type="InterPro" id="IPR003340">
    <property type="entry name" value="B3_DNA-bd"/>
</dbReference>
<feature type="domain" description="TF-B3" evidence="7">
    <location>
        <begin position="306"/>
        <end position="405"/>
    </location>
</feature>
<name>A0ABQ8B8G5_BRANA</name>
<evidence type="ECO:0000313" key="9">
    <source>
        <dbReference type="Proteomes" id="UP000824890"/>
    </source>
</evidence>
<dbReference type="Proteomes" id="UP000824890">
    <property type="component" value="Unassembled WGS sequence"/>
</dbReference>
<evidence type="ECO:0000256" key="2">
    <source>
        <dbReference type="ARBA" id="ARBA00022737"/>
    </source>
</evidence>
<dbReference type="CDD" id="cd10017">
    <property type="entry name" value="B3_DNA"/>
    <property type="match status" value="5"/>
</dbReference>
<keyword evidence="2" id="KW-0677">Repeat</keyword>
<dbReference type="PANTHER" id="PTHR31674:SF62">
    <property type="entry name" value="B3 DOMAIN-CONTAINING PROTEIN REM14-RELATED"/>
    <property type="match status" value="1"/>
</dbReference>
<evidence type="ECO:0000256" key="6">
    <source>
        <dbReference type="ARBA" id="ARBA00023242"/>
    </source>
</evidence>
<keyword evidence="9" id="KW-1185">Reference proteome</keyword>
<keyword evidence="4" id="KW-0238">DNA-binding</keyword>
<feature type="domain" description="TF-B3" evidence="7">
    <location>
        <begin position="54"/>
        <end position="146"/>
    </location>
</feature>
<feature type="domain" description="TF-B3" evidence="7">
    <location>
        <begin position="184"/>
        <end position="280"/>
    </location>
</feature>
<keyword evidence="5" id="KW-0804">Transcription</keyword>
<dbReference type="PANTHER" id="PTHR31674">
    <property type="entry name" value="B3 DOMAIN-CONTAINING PROTEIN REM-LIKE 3-RELATED"/>
    <property type="match status" value="1"/>
</dbReference>
<feature type="domain" description="TF-B3" evidence="7">
    <location>
        <begin position="437"/>
        <end position="529"/>
    </location>
</feature>
<accession>A0ABQ8B8G5</accession>
<dbReference type="SMART" id="SM01019">
    <property type="entry name" value="B3"/>
    <property type="match status" value="5"/>
</dbReference>
<evidence type="ECO:0000256" key="4">
    <source>
        <dbReference type="ARBA" id="ARBA00023125"/>
    </source>
</evidence>
<comment type="caution">
    <text evidence="8">The sequence shown here is derived from an EMBL/GenBank/DDBJ whole genome shotgun (WGS) entry which is preliminary data.</text>
</comment>
<feature type="domain" description="TF-B3" evidence="7">
    <location>
        <begin position="670"/>
        <end position="767"/>
    </location>
</feature>
<gene>
    <name evidence="8" type="ORF">HID58_040587</name>
</gene>
<organism evidence="8 9">
    <name type="scientific">Brassica napus</name>
    <name type="common">Rape</name>
    <dbReference type="NCBI Taxonomy" id="3708"/>
    <lineage>
        <taxon>Eukaryota</taxon>
        <taxon>Viridiplantae</taxon>
        <taxon>Streptophyta</taxon>
        <taxon>Embryophyta</taxon>
        <taxon>Tracheophyta</taxon>
        <taxon>Spermatophyta</taxon>
        <taxon>Magnoliopsida</taxon>
        <taxon>eudicotyledons</taxon>
        <taxon>Gunneridae</taxon>
        <taxon>Pentapetalae</taxon>
        <taxon>rosids</taxon>
        <taxon>malvids</taxon>
        <taxon>Brassicales</taxon>
        <taxon>Brassicaceae</taxon>
        <taxon>Brassiceae</taxon>
        <taxon>Brassica</taxon>
    </lineage>
</organism>
<evidence type="ECO:0000313" key="8">
    <source>
        <dbReference type="EMBL" id="KAH0901084.1"/>
    </source>
</evidence>
<evidence type="ECO:0000256" key="3">
    <source>
        <dbReference type="ARBA" id="ARBA00023015"/>
    </source>
</evidence>
<dbReference type="EMBL" id="JAGKQM010000011">
    <property type="protein sequence ID" value="KAH0901084.1"/>
    <property type="molecule type" value="Genomic_DNA"/>
</dbReference>